<accession>A0ABP6IDJ7</accession>
<proteinExistence type="predicted"/>
<dbReference type="PANTHER" id="PTHR10704:SF44">
    <property type="entry name" value="LD35051P-RELATED"/>
    <property type="match status" value="1"/>
</dbReference>
<comment type="caution">
    <text evidence="1">The sequence shown here is derived from an EMBL/GenBank/DDBJ whole genome shotgun (WGS) entry which is preliminary data.</text>
</comment>
<sequence>MSDSPSPARVVFLGGLGRSGTTLLERLLGEVPGIAPLGEIVHLWSRSVLADESCGCREPFGSCPFWHKVGERAFGGWSEELAHRMLALRSRVDRTRRIPVLARLLAEEQAGTGRWPAPGTAELSEYVGVHRCLYDAAGEVADCPVVVDSSKHASLAFCLAAAGVDVHVVHVVRDPRAVAHSWHRHVPRPEDGRPMTHWSPSRTSLHWMAENLSLELLARRGVPVTRVRYEDLIEAPAATLRRLVARIGLPPRLDFLSGRVAEFSTAHTASGNPMRFALGPTELTGDDGWRTAASPRRRRLVTALTWPLMIKYGYRRRLA</sequence>
<dbReference type="InterPro" id="IPR027417">
    <property type="entry name" value="P-loop_NTPase"/>
</dbReference>
<keyword evidence="2" id="KW-1185">Reference proteome</keyword>
<dbReference type="Gene3D" id="3.40.50.300">
    <property type="entry name" value="P-loop containing nucleotide triphosphate hydrolases"/>
    <property type="match status" value="1"/>
</dbReference>
<name>A0ABP6IDJ7_9ACTN</name>
<dbReference type="Proteomes" id="UP001500831">
    <property type="component" value="Unassembled WGS sequence"/>
</dbReference>
<dbReference type="RefSeq" id="WP_344970028.1">
    <property type="nucleotide sequence ID" value="NZ_BAAAVI010000011.1"/>
</dbReference>
<dbReference type="EMBL" id="BAAAVI010000011">
    <property type="protein sequence ID" value="GAA2861862.1"/>
    <property type="molecule type" value="Genomic_DNA"/>
</dbReference>
<evidence type="ECO:0000313" key="2">
    <source>
        <dbReference type="Proteomes" id="UP001500831"/>
    </source>
</evidence>
<dbReference type="PANTHER" id="PTHR10704">
    <property type="entry name" value="CARBOHYDRATE SULFOTRANSFERASE"/>
    <property type="match status" value="1"/>
</dbReference>
<evidence type="ECO:0000313" key="1">
    <source>
        <dbReference type="EMBL" id="GAA2861862.1"/>
    </source>
</evidence>
<reference evidence="2" key="1">
    <citation type="journal article" date="2019" name="Int. J. Syst. Evol. Microbiol.">
        <title>The Global Catalogue of Microorganisms (GCM) 10K type strain sequencing project: providing services to taxonomists for standard genome sequencing and annotation.</title>
        <authorList>
            <consortium name="The Broad Institute Genomics Platform"/>
            <consortium name="The Broad Institute Genome Sequencing Center for Infectious Disease"/>
            <person name="Wu L."/>
            <person name="Ma J."/>
        </authorList>
    </citation>
    <scope>NUCLEOTIDE SEQUENCE [LARGE SCALE GENOMIC DNA]</scope>
    <source>
        <strain evidence="2">JCM 6242</strain>
    </source>
</reference>
<dbReference type="SUPFAM" id="SSF52540">
    <property type="entry name" value="P-loop containing nucleoside triphosphate hydrolases"/>
    <property type="match status" value="1"/>
</dbReference>
<protein>
    <submittedName>
        <fullName evidence="1">Sulfotransferase</fullName>
    </submittedName>
</protein>
<organism evidence="1 2">
    <name type="scientific">Streptosporangium fragile</name>
    <dbReference type="NCBI Taxonomy" id="46186"/>
    <lineage>
        <taxon>Bacteria</taxon>
        <taxon>Bacillati</taxon>
        <taxon>Actinomycetota</taxon>
        <taxon>Actinomycetes</taxon>
        <taxon>Streptosporangiales</taxon>
        <taxon>Streptosporangiaceae</taxon>
        <taxon>Streptosporangium</taxon>
    </lineage>
</organism>
<gene>
    <name evidence="1" type="ORF">GCM10010517_20690</name>
</gene>
<dbReference type="Pfam" id="PF13469">
    <property type="entry name" value="Sulfotransfer_3"/>
    <property type="match status" value="1"/>
</dbReference>
<dbReference type="InterPro" id="IPR051135">
    <property type="entry name" value="Gal/GlcNAc/GalNAc_ST"/>
</dbReference>